<evidence type="ECO:0000256" key="4">
    <source>
        <dbReference type="ARBA" id="ARBA00022576"/>
    </source>
</evidence>
<dbReference type="PANTHER" id="PTHR11825">
    <property type="entry name" value="SUBGROUP IIII AMINOTRANSFERASE"/>
    <property type="match status" value="1"/>
</dbReference>
<keyword evidence="8" id="KW-0100">Branched-chain amino acid biosynthesis</keyword>
<evidence type="ECO:0000256" key="7">
    <source>
        <dbReference type="ARBA" id="ARBA00022898"/>
    </source>
</evidence>
<dbReference type="NCBIfam" id="NF009897">
    <property type="entry name" value="PRK13357.1"/>
    <property type="match status" value="1"/>
</dbReference>
<dbReference type="Pfam" id="PF01063">
    <property type="entry name" value="Aminotran_4"/>
    <property type="match status" value="1"/>
</dbReference>
<dbReference type="Gene3D" id="3.20.10.10">
    <property type="entry name" value="D-amino Acid Aminotransferase, subunit A, domain 2"/>
    <property type="match status" value="1"/>
</dbReference>
<dbReference type="InterPro" id="IPR043131">
    <property type="entry name" value="BCAT-like_N"/>
</dbReference>
<dbReference type="InterPro" id="IPR043132">
    <property type="entry name" value="BCAT-like_C"/>
</dbReference>
<evidence type="ECO:0000256" key="6">
    <source>
        <dbReference type="ARBA" id="ARBA00022679"/>
    </source>
</evidence>
<dbReference type="EMBL" id="CAJPVJ010007694">
    <property type="protein sequence ID" value="CAG2171421.1"/>
    <property type="molecule type" value="Genomic_DNA"/>
</dbReference>
<organism evidence="9">
    <name type="scientific">Oppiella nova</name>
    <dbReference type="NCBI Taxonomy" id="334625"/>
    <lineage>
        <taxon>Eukaryota</taxon>
        <taxon>Metazoa</taxon>
        <taxon>Ecdysozoa</taxon>
        <taxon>Arthropoda</taxon>
        <taxon>Chelicerata</taxon>
        <taxon>Arachnida</taxon>
        <taxon>Acari</taxon>
        <taxon>Acariformes</taxon>
        <taxon>Sarcoptiformes</taxon>
        <taxon>Oribatida</taxon>
        <taxon>Brachypylina</taxon>
        <taxon>Oppioidea</taxon>
        <taxon>Oppiidae</taxon>
        <taxon>Oppiella</taxon>
    </lineage>
</organism>
<evidence type="ECO:0000256" key="5">
    <source>
        <dbReference type="ARBA" id="ARBA00022605"/>
    </source>
</evidence>
<gene>
    <name evidence="9" type="ORF">ONB1V03_LOCUS10884</name>
</gene>
<dbReference type="EC" id="2.6.1.42" evidence="3"/>
<reference evidence="9" key="1">
    <citation type="submission" date="2020-11" db="EMBL/GenBank/DDBJ databases">
        <authorList>
            <person name="Tran Van P."/>
        </authorList>
    </citation>
    <scope>NUCLEOTIDE SEQUENCE</scope>
</reference>
<keyword evidence="10" id="KW-1185">Reference proteome</keyword>
<dbReference type="GO" id="GO:0009099">
    <property type="term" value="P:L-valine biosynthetic process"/>
    <property type="evidence" value="ECO:0007669"/>
    <property type="project" value="TreeGrafter"/>
</dbReference>
<dbReference type="Gene3D" id="3.30.470.10">
    <property type="match status" value="1"/>
</dbReference>
<dbReference type="GO" id="GO:0009098">
    <property type="term" value="P:L-leucine biosynthetic process"/>
    <property type="evidence" value="ECO:0007669"/>
    <property type="project" value="TreeGrafter"/>
</dbReference>
<comment type="cofactor">
    <cofactor evidence="1">
        <name>pyridoxal 5'-phosphate</name>
        <dbReference type="ChEBI" id="CHEBI:597326"/>
    </cofactor>
</comment>
<name>A0A7R9QQ71_9ACAR</name>
<dbReference type="InterPro" id="IPR036038">
    <property type="entry name" value="Aminotransferase-like"/>
</dbReference>
<keyword evidence="4" id="KW-0032">Aminotransferase</keyword>
<evidence type="ECO:0000313" key="9">
    <source>
        <dbReference type="EMBL" id="CAD7654234.1"/>
    </source>
</evidence>
<dbReference type="Proteomes" id="UP000728032">
    <property type="component" value="Unassembled WGS sequence"/>
</dbReference>
<evidence type="ECO:0000256" key="2">
    <source>
        <dbReference type="ARBA" id="ARBA00009320"/>
    </source>
</evidence>
<protein>
    <recommendedName>
        <fullName evidence="3">branched-chain-amino-acid transaminase</fullName>
        <ecNumber evidence="3">2.6.1.42</ecNumber>
    </recommendedName>
</protein>
<dbReference type="CDD" id="cd01557">
    <property type="entry name" value="BCAT_beta_family"/>
    <property type="match status" value="1"/>
</dbReference>
<dbReference type="AlphaFoldDB" id="A0A7R9QQ71"/>
<sequence length="483" mass="54338">MVYIYIASVRKHNLELELVLSIIYPAIKIVAHCMIHGMTQTSAQTFFKQLDKIDVVEMSESQHRHYLSLKLQSVNTYMGFTIAGFIPYNRSTLLAFNSFRSMSLSVNQYFKLIHINKTKSSDIEIQECKQNERKVKPDWSQLVFGRSFTDHMFEINWNRDWGWGTPGICPIHNLSLHPSAKVLHYAQELFEGMKAFRGVDDKIRLFRPDMNMKRMRATAERICLPDFDGNELIECMKKLIKIDADWVPPYETGASLYIRPTFIGTEAALEVQSANDAILYVICGPVGPYFAGGAVKPVSLLADPGFVRAWPGGVGNKKVGANNGPAMALQGVAEKKGCQQVLWLYGADDQLTEVGAMNVFVFLVNERGEKELVTPPLKSGLILPGVTHVSLMELTESWAEFRVSERVITMAEVRRLVREGRMLEMFGAGTACIVCPIGRIHFQGEDIVIPTPPNTGSLQMRLFKSLQDIQYGKVAHEWALVVD</sequence>
<dbReference type="SUPFAM" id="SSF56752">
    <property type="entry name" value="D-aminoacid aminotransferase-like PLP-dependent enzymes"/>
    <property type="match status" value="1"/>
</dbReference>
<dbReference type="InterPro" id="IPR033939">
    <property type="entry name" value="BCAT_family"/>
</dbReference>
<dbReference type="InterPro" id="IPR001544">
    <property type="entry name" value="Aminotrans_IV"/>
</dbReference>
<accession>A0A7R9QQ71</accession>
<dbReference type="InterPro" id="IPR005786">
    <property type="entry name" value="B_amino_transII"/>
</dbReference>
<evidence type="ECO:0000313" key="10">
    <source>
        <dbReference type="Proteomes" id="UP000728032"/>
    </source>
</evidence>
<dbReference type="PANTHER" id="PTHR11825:SF44">
    <property type="entry name" value="BRANCHED-CHAIN-AMINO-ACID AMINOTRANSFERASE"/>
    <property type="match status" value="1"/>
</dbReference>
<dbReference type="FunFam" id="3.30.470.10:FF:000002">
    <property type="entry name" value="Branched-chain-amino-acid aminotransferase"/>
    <property type="match status" value="1"/>
</dbReference>
<dbReference type="NCBIfam" id="TIGR01123">
    <property type="entry name" value="ilvE_II"/>
    <property type="match status" value="1"/>
</dbReference>
<comment type="similarity">
    <text evidence="2">Belongs to the class-IV pyridoxal-phosphate-dependent aminotransferase family.</text>
</comment>
<dbReference type="GO" id="GO:0004084">
    <property type="term" value="F:branched-chain-amino-acid transaminase activity"/>
    <property type="evidence" value="ECO:0007669"/>
    <property type="project" value="UniProtKB-EC"/>
</dbReference>
<dbReference type="GO" id="GO:0005739">
    <property type="term" value="C:mitochondrion"/>
    <property type="evidence" value="ECO:0007669"/>
    <property type="project" value="TreeGrafter"/>
</dbReference>
<evidence type="ECO:0000256" key="8">
    <source>
        <dbReference type="ARBA" id="ARBA00023304"/>
    </source>
</evidence>
<proteinExistence type="inferred from homology"/>
<dbReference type="EMBL" id="OC922519">
    <property type="protein sequence ID" value="CAD7654234.1"/>
    <property type="molecule type" value="Genomic_DNA"/>
</dbReference>
<keyword evidence="7" id="KW-0663">Pyridoxal phosphate</keyword>
<dbReference type="OrthoDB" id="1732691at2759"/>
<evidence type="ECO:0000256" key="3">
    <source>
        <dbReference type="ARBA" id="ARBA00013053"/>
    </source>
</evidence>
<keyword evidence="5" id="KW-0028">Amino-acid biosynthesis</keyword>
<evidence type="ECO:0000256" key="1">
    <source>
        <dbReference type="ARBA" id="ARBA00001933"/>
    </source>
</evidence>
<keyword evidence="6" id="KW-0808">Transferase</keyword>